<sequence>VFRNRRFGAAPASPTRPVLARPVLQQTMSRHASVVRDDTGLGLLIDRLDTATPRIITSRTMFEDAALTTVAGALAAAARARTETRGSHHRRDFPDTDPAQAASIVCGPVTAGCA</sequence>
<comment type="caution">
    <text evidence="3">The sequence shown here is derived from an EMBL/GenBank/DDBJ whole genome shotgun (WGS) entry which is preliminary data.</text>
</comment>
<reference evidence="3" key="1">
    <citation type="submission" date="2020-07" db="EMBL/GenBank/DDBJ databases">
        <authorList>
            <person name="Pettersson B.M.F."/>
            <person name="Behra P.R.K."/>
            <person name="Ramesh M."/>
            <person name="Das S."/>
            <person name="Dasgupta S."/>
            <person name="Kirsebom L.A."/>
        </authorList>
    </citation>
    <scope>NUCLEOTIDE SEQUENCE</scope>
    <source>
        <strain evidence="3">DSM 45406</strain>
    </source>
</reference>
<dbReference type="AlphaFoldDB" id="A0A9X3BT69"/>
<dbReference type="GO" id="GO:0008734">
    <property type="term" value="F:L-aspartate oxidase activity"/>
    <property type="evidence" value="ECO:0007669"/>
    <property type="project" value="UniProtKB-EC"/>
</dbReference>
<protein>
    <submittedName>
        <fullName evidence="3">L-aspartate oxidase</fullName>
        <ecNumber evidence="3">1.4.3.16</ecNumber>
    </submittedName>
</protein>
<feature type="non-terminal residue" evidence="3">
    <location>
        <position position="1"/>
    </location>
</feature>
<evidence type="ECO:0000313" key="4">
    <source>
        <dbReference type="Proteomes" id="UP001140272"/>
    </source>
</evidence>
<dbReference type="EC" id="1.4.3.16" evidence="3"/>
<dbReference type="EMBL" id="JACKRN010001016">
    <property type="protein sequence ID" value="MCV7074140.1"/>
    <property type="molecule type" value="Genomic_DNA"/>
</dbReference>
<proteinExistence type="predicted"/>
<evidence type="ECO:0000259" key="2">
    <source>
        <dbReference type="Pfam" id="PF02910"/>
    </source>
</evidence>
<name>A0A9X3BT69_9MYCO</name>
<dbReference type="Proteomes" id="UP001140272">
    <property type="component" value="Unassembled WGS sequence"/>
</dbReference>
<dbReference type="InterPro" id="IPR015939">
    <property type="entry name" value="Fum_Rdtase/Succ_DH_flav-like_C"/>
</dbReference>
<feature type="domain" description="Fumarate reductase/succinate dehydrogenase flavoprotein-like C-terminal" evidence="2">
    <location>
        <begin position="65"/>
        <end position="99"/>
    </location>
</feature>
<keyword evidence="3" id="KW-0560">Oxidoreductase</keyword>
<dbReference type="SUPFAM" id="SSF46977">
    <property type="entry name" value="Succinate dehydrogenase/fumarate reductase flavoprotein C-terminal domain"/>
    <property type="match status" value="1"/>
</dbReference>
<reference evidence="3" key="2">
    <citation type="journal article" date="2022" name="BMC Genomics">
        <title>Comparative genome analysis of mycobacteria focusing on tRNA and non-coding RNA.</title>
        <authorList>
            <person name="Behra P.R.K."/>
            <person name="Pettersson B.M.F."/>
            <person name="Ramesh M."/>
            <person name="Das S."/>
            <person name="Dasgupta S."/>
            <person name="Kirsebom L.A."/>
        </authorList>
    </citation>
    <scope>NUCLEOTIDE SEQUENCE</scope>
    <source>
        <strain evidence="3">DSM 45406</strain>
    </source>
</reference>
<evidence type="ECO:0000256" key="1">
    <source>
        <dbReference type="SAM" id="MobiDB-lite"/>
    </source>
</evidence>
<dbReference type="Gene3D" id="1.20.58.100">
    <property type="entry name" value="Fumarate reductase/succinate dehydrogenase flavoprotein-like, C-terminal domain"/>
    <property type="match status" value="1"/>
</dbReference>
<accession>A0A9X3BT69</accession>
<dbReference type="InterPro" id="IPR037099">
    <property type="entry name" value="Fum_R/Succ_DH_flav-like_C_sf"/>
</dbReference>
<evidence type="ECO:0000313" key="3">
    <source>
        <dbReference type="EMBL" id="MCV7074140.1"/>
    </source>
</evidence>
<gene>
    <name evidence="3" type="ORF">H7H73_31525</name>
</gene>
<dbReference type="Pfam" id="PF02910">
    <property type="entry name" value="Succ_DH_flav_C"/>
    <property type="match status" value="1"/>
</dbReference>
<feature type="region of interest" description="Disordered" evidence="1">
    <location>
        <begin position="81"/>
        <end position="100"/>
    </location>
</feature>
<organism evidence="3 4">
    <name type="scientific">Mycolicibacterium rufum</name>
    <dbReference type="NCBI Taxonomy" id="318424"/>
    <lineage>
        <taxon>Bacteria</taxon>
        <taxon>Bacillati</taxon>
        <taxon>Actinomycetota</taxon>
        <taxon>Actinomycetes</taxon>
        <taxon>Mycobacteriales</taxon>
        <taxon>Mycobacteriaceae</taxon>
        <taxon>Mycolicibacterium</taxon>
    </lineage>
</organism>